<feature type="chain" id="PRO_5011705371" evidence="7">
    <location>
        <begin position="28"/>
        <end position="398"/>
    </location>
</feature>
<evidence type="ECO:0000256" key="5">
    <source>
        <dbReference type="ARBA" id="ARBA00022807"/>
    </source>
</evidence>
<keyword evidence="5" id="KW-0788">Thiol protease</keyword>
<dbReference type="InterPro" id="IPR038765">
    <property type="entry name" value="Papain-like_cys_pep_sf"/>
</dbReference>
<dbReference type="EMBL" id="FOXW01000005">
    <property type="protein sequence ID" value="SFQ33520.1"/>
    <property type="molecule type" value="Genomic_DNA"/>
</dbReference>
<dbReference type="STRING" id="82801.SAMN04488506_1516"/>
<dbReference type="PANTHER" id="PTHR47053:SF1">
    <property type="entry name" value="MUREIN DD-ENDOPEPTIDASE MEPH-RELATED"/>
    <property type="match status" value="1"/>
</dbReference>
<keyword evidence="10" id="KW-1185">Reference proteome</keyword>
<feature type="coiled-coil region" evidence="6">
    <location>
        <begin position="26"/>
        <end position="102"/>
    </location>
</feature>
<evidence type="ECO:0000256" key="3">
    <source>
        <dbReference type="ARBA" id="ARBA00022729"/>
    </source>
</evidence>
<sequence>MNKKLVHFALLAMLGVSTAISPITAYASVDSDIESTTNKLTELQKEEQSAQASLVEIAETIKDNEVKAESLVAEMTATQNQLEELKTKIADLTEAIEDREEKLAMQARSVQTKGNTGNFVEFLLEADNVADALARMDVVSNLVKANKDLVTAQNQDKEAIAKAEKTTEEKLQEQNLLAAELESAKADLEAKKLEKEVVVATIAAEKTDVQEQKEYYLSLKEAAETEVATLTSIDAEIASAVENAGEETVVASTEKASSEASAKPKAEQPTKVTTAPAGGVWATVQNAAYAVSGTPYLYGGNTTSGFDCSGFTTYVFKKAGITLPRTASGQYGASTKVSQSQAQPGDLVFFSQSGGIDHVGIYLGNNKFIGSQSSTGVAVAEISQSYWGKYLVGFGRVN</sequence>
<evidence type="ECO:0000313" key="10">
    <source>
        <dbReference type="Proteomes" id="UP000199136"/>
    </source>
</evidence>
<dbReference type="RefSeq" id="WP_092480554.1">
    <property type="nucleotide sequence ID" value="NZ_FOXW01000005.1"/>
</dbReference>
<dbReference type="PROSITE" id="PS51935">
    <property type="entry name" value="NLPC_P60"/>
    <property type="match status" value="1"/>
</dbReference>
<comment type="similarity">
    <text evidence="1">Belongs to the peptidase C40 family.</text>
</comment>
<keyword evidence="2" id="KW-0645">Protease</keyword>
<feature type="signal peptide" evidence="7">
    <location>
        <begin position="1"/>
        <end position="27"/>
    </location>
</feature>
<dbReference type="PANTHER" id="PTHR47053">
    <property type="entry name" value="MUREIN DD-ENDOPEPTIDASE MEPH-RELATED"/>
    <property type="match status" value="1"/>
</dbReference>
<keyword evidence="6" id="KW-0175">Coiled coil</keyword>
<evidence type="ECO:0000313" key="9">
    <source>
        <dbReference type="EMBL" id="SFQ33520.1"/>
    </source>
</evidence>
<protein>
    <submittedName>
        <fullName evidence="9">Cell wall-associated hydrolase, NlpC family</fullName>
    </submittedName>
</protein>
<name>A0A1I5XNM5_9LACT</name>
<gene>
    <name evidence="9" type="ORF">SAMN04488506_1516</name>
</gene>
<proteinExistence type="inferred from homology"/>
<dbReference type="Gene3D" id="3.90.1720.10">
    <property type="entry name" value="endopeptidase domain like (from Nostoc punctiforme)"/>
    <property type="match status" value="1"/>
</dbReference>
<dbReference type="Pfam" id="PF00877">
    <property type="entry name" value="NLPC_P60"/>
    <property type="match status" value="1"/>
</dbReference>
<evidence type="ECO:0000256" key="4">
    <source>
        <dbReference type="ARBA" id="ARBA00022801"/>
    </source>
</evidence>
<dbReference type="AlphaFoldDB" id="A0A1I5XNM5"/>
<dbReference type="InterPro" id="IPR000064">
    <property type="entry name" value="NLP_P60_dom"/>
</dbReference>
<evidence type="ECO:0000256" key="1">
    <source>
        <dbReference type="ARBA" id="ARBA00007074"/>
    </source>
</evidence>
<evidence type="ECO:0000259" key="8">
    <source>
        <dbReference type="PROSITE" id="PS51935"/>
    </source>
</evidence>
<organism evidence="9 10">
    <name type="scientific">Desemzia incerta</name>
    <dbReference type="NCBI Taxonomy" id="82801"/>
    <lineage>
        <taxon>Bacteria</taxon>
        <taxon>Bacillati</taxon>
        <taxon>Bacillota</taxon>
        <taxon>Bacilli</taxon>
        <taxon>Lactobacillales</taxon>
        <taxon>Carnobacteriaceae</taxon>
        <taxon>Desemzia</taxon>
    </lineage>
</organism>
<dbReference type="InterPro" id="IPR051202">
    <property type="entry name" value="Peptidase_C40"/>
</dbReference>
<dbReference type="SUPFAM" id="SSF54001">
    <property type="entry name" value="Cysteine proteinases"/>
    <property type="match status" value="1"/>
</dbReference>
<evidence type="ECO:0000256" key="6">
    <source>
        <dbReference type="SAM" id="Coils"/>
    </source>
</evidence>
<evidence type="ECO:0000256" key="7">
    <source>
        <dbReference type="SAM" id="SignalP"/>
    </source>
</evidence>
<feature type="domain" description="NlpC/P60" evidence="8">
    <location>
        <begin position="277"/>
        <end position="398"/>
    </location>
</feature>
<reference evidence="9 10" key="1">
    <citation type="submission" date="2016-10" db="EMBL/GenBank/DDBJ databases">
        <authorList>
            <person name="de Groot N.N."/>
        </authorList>
    </citation>
    <scope>NUCLEOTIDE SEQUENCE [LARGE SCALE GENOMIC DNA]</scope>
    <source>
        <strain evidence="9 10">DSM 20581</strain>
    </source>
</reference>
<dbReference type="Gene3D" id="6.10.250.3150">
    <property type="match status" value="1"/>
</dbReference>
<feature type="coiled-coil region" evidence="6">
    <location>
        <begin position="164"/>
        <end position="198"/>
    </location>
</feature>
<keyword evidence="3 7" id="KW-0732">Signal</keyword>
<dbReference type="Proteomes" id="UP000199136">
    <property type="component" value="Unassembled WGS sequence"/>
</dbReference>
<dbReference type="Pfam" id="PF24568">
    <property type="entry name" value="CC_PcsB"/>
    <property type="match status" value="1"/>
</dbReference>
<accession>A0A1I5XNM5</accession>
<keyword evidence="4 9" id="KW-0378">Hydrolase</keyword>
<dbReference type="GO" id="GO:0006508">
    <property type="term" value="P:proteolysis"/>
    <property type="evidence" value="ECO:0007669"/>
    <property type="project" value="UniProtKB-KW"/>
</dbReference>
<dbReference type="OrthoDB" id="1654978at2"/>
<dbReference type="InterPro" id="IPR057309">
    <property type="entry name" value="PcsB_CC"/>
</dbReference>
<evidence type="ECO:0000256" key="2">
    <source>
        <dbReference type="ARBA" id="ARBA00022670"/>
    </source>
</evidence>
<dbReference type="GO" id="GO:0008234">
    <property type="term" value="F:cysteine-type peptidase activity"/>
    <property type="evidence" value="ECO:0007669"/>
    <property type="project" value="UniProtKB-KW"/>
</dbReference>